<evidence type="ECO:0000313" key="6">
    <source>
        <dbReference type="Proteomes" id="UP000251942"/>
    </source>
</evidence>
<feature type="chain" id="PRO_5036003091" evidence="1">
    <location>
        <begin position="19"/>
        <end position="141"/>
    </location>
</feature>
<dbReference type="EMBL" id="UASS01000007">
    <property type="protein sequence ID" value="SPX60170.1"/>
    <property type="molecule type" value="Genomic_DNA"/>
</dbReference>
<dbReference type="EMBL" id="LNYB01000032">
    <property type="protein sequence ID" value="KTD01254.1"/>
    <property type="molecule type" value="Genomic_DNA"/>
</dbReference>
<dbReference type="Proteomes" id="UP000054698">
    <property type="component" value="Unassembled WGS sequence"/>
</dbReference>
<evidence type="ECO:0000256" key="1">
    <source>
        <dbReference type="SAM" id="SignalP"/>
    </source>
</evidence>
<evidence type="ECO:0000313" key="4">
    <source>
        <dbReference type="EMBL" id="STX37522.1"/>
    </source>
</evidence>
<evidence type="ECO:0000313" key="7">
    <source>
        <dbReference type="Proteomes" id="UP000254033"/>
    </source>
</evidence>
<sequence length="141" mass="16152">MLKILLISVFLLPSFAYANEKDVIWSAKYYQAIPNKKGISQDYCQAHTPGTFVGTVNEQLQFGAVTDRGIKLDQFTFNNKKIAGISFMEGSLRARGHTQKTNWEDHLHYYVYKLSEYGLTRGVWQSKECKGFFVGRVISKK</sequence>
<evidence type="ECO:0000313" key="3">
    <source>
        <dbReference type="EMBL" id="SPX60170.1"/>
    </source>
</evidence>
<feature type="signal peptide" evidence="1">
    <location>
        <begin position="1"/>
        <end position="18"/>
    </location>
</feature>
<dbReference type="Proteomes" id="UP000254033">
    <property type="component" value="Unassembled WGS sequence"/>
</dbReference>
<protein>
    <submittedName>
        <fullName evidence="2">Uncharacterized protein</fullName>
    </submittedName>
</protein>
<accession>A0A0W0U0P7</accession>
<proteinExistence type="predicted"/>
<reference evidence="6 7" key="2">
    <citation type="submission" date="2018-06" db="EMBL/GenBank/DDBJ databases">
        <authorList>
            <consortium name="Pathogen Informatics"/>
            <person name="Doyle S."/>
        </authorList>
    </citation>
    <scope>NUCLEOTIDE SEQUENCE [LARGE SCALE GENOMIC DNA]</scope>
    <source>
        <strain evidence="4 7">NCTC11978</strain>
        <strain evidence="3 6">NCTC12022</strain>
    </source>
</reference>
<dbReference type="Proteomes" id="UP000251942">
    <property type="component" value="Unassembled WGS sequence"/>
</dbReference>
<dbReference type="EMBL" id="UGNY01000001">
    <property type="protein sequence ID" value="STX37522.1"/>
    <property type="molecule type" value="Genomic_DNA"/>
</dbReference>
<reference evidence="2 5" key="1">
    <citation type="submission" date="2015-11" db="EMBL/GenBank/DDBJ databases">
        <title>Genomic analysis of 38 Legionella species identifies large and diverse effector repertoires.</title>
        <authorList>
            <person name="Burstein D."/>
            <person name="Amaro F."/>
            <person name="Zusman T."/>
            <person name="Lifshitz Z."/>
            <person name="Cohen O."/>
            <person name="Gilbert J.A."/>
            <person name="Pupko T."/>
            <person name="Shuman H.A."/>
            <person name="Segal G."/>
        </authorList>
    </citation>
    <scope>NUCLEOTIDE SEQUENCE [LARGE SCALE GENOMIC DNA]</scope>
    <source>
        <strain evidence="2 5">WO-44C</strain>
    </source>
</reference>
<dbReference type="OrthoDB" id="5650816at2"/>
<gene>
    <name evidence="2" type="ORF">Lfee_1193</name>
    <name evidence="4" type="ORF">NCTC11978_00690</name>
    <name evidence="3" type="ORF">NCTC12022_00886</name>
</gene>
<dbReference type="PATRIC" id="fig|453.4.peg.1285"/>
<dbReference type="RefSeq" id="WP_058444876.1">
    <property type="nucleotide sequence ID" value="NZ_CAAAHT010000027.1"/>
</dbReference>
<organism evidence="2 5">
    <name type="scientific">Legionella feeleii</name>
    <dbReference type="NCBI Taxonomy" id="453"/>
    <lineage>
        <taxon>Bacteria</taxon>
        <taxon>Pseudomonadati</taxon>
        <taxon>Pseudomonadota</taxon>
        <taxon>Gammaproteobacteria</taxon>
        <taxon>Legionellales</taxon>
        <taxon>Legionellaceae</taxon>
        <taxon>Legionella</taxon>
    </lineage>
</organism>
<dbReference type="STRING" id="453.Lfee_1193"/>
<evidence type="ECO:0000313" key="5">
    <source>
        <dbReference type="Proteomes" id="UP000054698"/>
    </source>
</evidence>
<keyword evidence="1" id="KW-0732">Signal</keyword>
<dbReference type="AlphaFoldDB" id="A0A0W0U0P7"/>
<name>A0A0W0U0P7_9GAMM</name>
<evidence type="ECO:0000313" key="2">
    <source>
        <dbReference type="EMBL" id="KTD01254.1"/>
    </source>
</evidence>
<keyword evidence="5" id="KW-1185">Reference proteome</keyword>